<feature type="compositionally biased region" description="Low complexity" evidence="1">
    <location>
        <begin position="276"/>
        <end position="288"/>
    </location>
</feature>
<dbReference type="Proteomes" id="UP000694843">
    <property type="component" value="Unplaced"/>
</dbReference>
<keyword evidence="2" id="KW-1185">Reference proteome</keyword>
<sequence>MQEVTAIEFQRLPLAEIPCSDLSTIGNTLDNQPYFKPLYYPKLYVTKPSALGPGLGRTAIINALNHLQRTCVILMQLSEAALAANDLGGAPAVLLAQSFTQATISRTLDFEVKFLMAEECAHIACGMYSKLKIPTQFRRTEFYSFYMELFAQAQFLRKMPKKTYRENIQYVDFLISSGRSLEKKLAVRDPRLLGDLLVSTRLLLSDLCRRKAQLTTMDPDNYVHCPALGKHRDMLDRSQETQETQVKLHQLHEMTLAHLTHASSFFEERDGLLTGATGPLTGATGPLTDATGPLADATGPLTDATGPLTDATGPLTDATGPLTDATGPLTDATGPLTDATGPLTDATGPSTGTSGPVTGMSGPVTDMWGPERRCYVGVLQRCVVMETFIALDYVQDKINQDRGLSILVDSQVNCALILS</sequence>
<dbReference type="RefSeq" id="XP_018012422.2">
    <property type="nucleotide sequence ID" value="XM_018156933.2"/>
</dbReference>
<evidence type="ECO:0000313" key="2">
    <source>
        <dbReference type="Proteomes" id="UP000694843"/>
    </source>
</evidence>
<gene>
    <name evidence="3" type="primary">LOC108669561</name>
</gene>
<proteinExistence type="predicted"/>
<reference evidence="3" key="1">
    <citation type="submission" date="2025-08" db="UniProtKB">
        <authorList>
            <consortium name="RefSeq"/>
        </authorList>
    </citation>
    <scope>IDENTIFICATION</scope>
    <source>
        <tissue evidence="3">Whole organism</tissue>
    </source>
</reference>
<feature type="region of interest" description="Disordered" evidence="1">
    <location>
        <begin position="276"/>
        <end position="364"/>
    </location>
</feature>
<protein>
    <submittedName>
        <fullName evidence="3">Uncharacterized protein LOC108669561</fullName>
    </submittedName>
</protein>
<accession>A0A8B7NFM8</accession>
<evidence type="ECO:0000313" key="3">
    <source>
        <dbReference type="RefSeq" id="XP_018012422.2"/>
    </source>
</evidence>
<organism evidence="2 3">
    <name type="scientific">Hyalella azteca</name>
    <name type="common">Amphipod</name>
    <dbReference type="NCBI Taxonomy" id="294128"/>
    <lineage>
        <taxon>Eukaryota</taxon>
        <taxon>Metazoa</taxon>
        <taxon>Ecdysozoa</taxon>
        <taxon>Arthropoda</taxon>
        <taxon>Crustacea</taxon>
        <taxon>Multicrustacea</taxon>
        <taxon>Malacostraca</taxon>
        <taxon>Eumalacostraca</taxon>
        <taxon>Peracarida</taxon>
        <taxon>Amphipoda</taxon>
        <taxon>Senticaudata</taxon>
        <taxon>Talitrida</taxon>
        <taxon>Talitroidea</taxon>
        <taxon>Hyalellidae</taxon>
        <taxon>Hyalella</taxon>
    </lineage>
</organism>
<name>A0A8B7NFM8_HYAAZ</name>
<evidence type="ECO:0000256" key="1">
    <source>
        <dbReference type="SAM" id="MobiDB-lite"/>
    </source>
</evidence>
<dbReference type="AlphaFoldDB" id="A0A8B7NFM8"/>
<dbReference type="GeneID" id="108669561"/>
<feature type="compositionally biased region" description="Low complexity" evidence="1">
    <location>
        <begin position="347"/>
        <end position="363"/>
    </location>
</feature>
<dbReference type="KEGG" id="hazt:108669561"/>